<comment type="caution">
    <text evidence="2">The sequence shown here is derived from an EMBL/GenBank/DDBJ whole genome shotgun (WGS) entry which is preliminary data.</text>
</comment>
<evidence type="ECO:0000256" key="1">
    <source>
        <dbReference type="SAM" id="Phobius"/>
    </source>
</evidence>
<proteinExistence type="predicted"/>
<name>X1B4S7_9ZZZZ</name>
<gene>
    <name evidence="2" type="ORF">S01H4_29377</name>
</gene>
<reference evidence="2" key="1">
    <citation type="journal article" date="2014" name="Front. Microbiol.">
        <title>High frequency of phylogenetically diverse reductive dehalogenase-homologous genes in deep subseafloor sedimentary metagenomes.</title>
        <authorList>
            <person name="Kawai M."/>
            <person name="Futagami T."/>
            <person name="Toyoda A."/>
            <person name="Takaki Y."/>
            <person name="Nishi S."/>
            <person name="Hori S."/>
            <person name="Arai W."/>
            <person name="Tsubouchi T."/>
            <person name="Morono Y."/>
            <person name="Uchiyama I."/>
            <person name="Ito T."/>
            <person name="Fujiyama A."/>
            <person name="Inagaki F."/>
            <person name="Takami H."/>
        </authorList>
    </citation>
    <scope>NUCLEOTIDE SEQUENCE</scope>
    <source>
        <strain evidence="2">Expedition CK06-06</strain>
    </source>
</reference>
<organism evidence="2">
    <name type="scientific">marine sediment metagenome</name>
    <dbReference type="NCBI Taxonomy" id="412755"/>
    <lineage>
        <taxon>unclassified sequences</taxon>
        <taxon>metagenomes</taxon>
        <taxon>ecological metagenomes</taxon>
    </lineage>
</organism>
<feature type="non-terminal residue" evidence="2">
    <location>
        <position position="1"/>
    </location>
</feature>
<dbReference type="EMBL" id="BART01014989">
    <property type="protein sequence ID" value="GAG79203.1"/>
    <property type="molecule type" value="Genomic_DNA"/>
</dbReference>
<keyword evidence="1" id="KW-0812">Transmembrane</keyword>
<evidence type="ECO:0000313" key="2">
    <source>
        <dbReference type="EMBL" id="GAG79203.1"/>
    </source>
</evidence>
<protein>
    <submittedName>
        <fullName evidence="2">Uncharacterized protein</fullName>
    </submittedName>
</protein>
<accession>X1B4S7</accession>
<sequence>PKRKVLLISVIFWLIILALIFLPEKALALDMPLEQQLQQEFIKRSWTYILGLLNIVVVLGLIVV</sequence>
<feature type="non-terminal residue" evidence="2">
    <location>
        <position position="64"/>
    </location>
</feature>
<dbReference type="AlphaFoldDB" id="X1B4S7"/>
<feature type="transmembrane region" description="Helical" evidence="1">
    <location>
        <begin position="44"/>
        <end position="63"/>
    </location>
</feature>
<keyword evidence="1" id="KW-1133">Transmembrane helix</keyword>
<keyword evidence="1" id="KW-0472">Membrane</keyword>